<evidence type="ECO:0000259" key="16">
    <source>
        <dbReference type="PROSITE" id="PS50894"/>
    </source>
</evidence>
<evidence type="ECO:0000256" key="9">
    <source>
        <dbReference type="ARBA" id="ARBA00022840"/>
    </source>
</evidence>
<dbReference type="SMART" id="SM00260">
    <property type="entry name" value="CheW"/>
    <property type="match status" value="1"/>
</dbReference>
<evidence type="ECO:0000256" key="2">
    <source>
        <dbReference type="ARBA" id="ARBA00012438"/>
    </source>
</evidence>
<evidence type="ECO:0000313" key="18">
    <source>
        <dbReference type="Proteomes" id="UP000429958"/>
    </source>
</evidence>
<dbReference type="PRINTS" id="PR00344">
    <property type="entry name" value="BCTRLSENSOR"/>
</dbReference>
<dbReference type="PANTHER" id="PTHR43395:SF10">
    <property type="entry name" value="CHEMOTAXIS PROTEIN CHEA"/>
    <property type="match status" value="1"/>
</dbReference>
<dbReference type="GO" id="GO:0006935">
    <property type="term" value="P:chemotaxis"/>
    <property type="evidence" value="ECO:0007669"/>
    <property type="project" value="UniProtKB-KW"/>
</dbReference>
<evidence type="ECO:0000256" key="10">
    <source>
        <dbReference type="ARBA" id="ARBA00023012"/>
    </source>
</evidence>
<protein>
    <recommendedName>
        <fullName evidence="3">Chemotaxis protein CheA</fullName>
        <ecNumber evidence="2">2.7.13.3</ecNumber>
    </recommendedName>
</protein>
<keyword evidence="18" id="KW-1185">Reference proteome</keyword>
<feature type="compositionally biased region" description="Low complexity" evidence="13">
    <location>
        <begin position="140"/>
        <end position="153"/>
    </location>
</feature>
<dbReference type="Pfam" id="PF02518">
    <property type="entry name" value="HATPase_c"/>
    <property type="match status" value="1"/>
</dbReference>
<dbReference type="SMART" id="SM00387">
    <property type="entry name" value="HATPase_c"/>
    <property type="match status" value="1"/>
</dbReference>
<keyword evidence="4" id="KW-0145">Chemotaxis</keyword>
<dbReference type="InterPro" id="IPR010808">
    <property type="entry name" value="CheA_P2-bd"/>
</dbReference>
<keyword evidence="8" id="KW-0418">Kinase</keyword>
<keyword evidence="6" id="KW-0808">Transferase</keyword>
<dbReference type="InterPro" id="IPR004105">
    <property type="entry name" value="CheA-like_dim"/>
</dbReference>
<evidence type="ECO:0000256" key="13">
    <source>
        <dbReference type="SAM" id="MobiDB-lite"/>
    </source>
</evidence>
<comment type="function">
    <text evidence="11">Involved in the transmission of sensory signals from the chemoreceptors to the flagellar motors. CheA is autophosphorylated; it can transfer its phosphate group to either CheB or CheY.</text>
</comment>
<dbReference type="Pfam" id="PF01627">
    <property type="entry name" value="Hpt"/>
    <property type="match status" value="1"/>
</dbReference>
<evidence type="ECO:0000256" key="12">
    <source>
        <dbReference type="PROSITE-ProRule" id="PRU00110"/>
    </source>
</evidence>
<dbReference type="InterPro" id="IPR036890">
    <property type="entry name" value="HATPase_C_sf"/>
</dbReference>
<dbReference type="InterPro" id="IPR036061">
    <property type="entry name" value="CheW-like_dom_sf"/>
</dbReference>
<accession>A0A7X2TDW3</accession>
<feature type="modified residue" description="Phosphohistidine" evidence="12">
    <location>
        <position position="49"/>
    </location>
</feature>
<dbReference type="PROSITE" id="PS50851">
    <property type="entry name" value="CHEW"/>
    <property type="match status" value="1"/>
</dbReference>
<proteinExistence type="predicted"/>
<dbReference type="InterPro" id="IPR005467">
    <property type="entry name" value="His_kinase_dom"/>
</dbReference>
<dbReference type="SUPFAM" id="SSF47226">
    <property type="entry name" value="Histidine-containing phosphotransfer domain, HPT domain"/>
    <property type="match status" value="1"/>
</dbReference>
<feature type="domain" description="Histidine kinase" evidence="14">
    <location>
        <begin position="335"/>
        <end position="573"/>
    </location>
</feature>
<dbReference type="AlphaFoldDB" id="A0A7X2TDW3"/>
<dbReference type="SMART" id="SM00073">
    <property type="entry name" value="HPT"/>
    <property type="match status" value="1"/>
</dbReference>
<dbReference type="Pfam" id="PF07194">
    <property type="entry name" value="P2"/>
    <property type="match status" value="1"/>
</dbReference>
<dbReference type="InterPro" id="IPR051315">
    <property type="entry name" value="Bact_Chemotaxis_CheA"/>
</dbReference>
<dbReference type="PROSITE" id="PS50109">
    <property type="entry name" value="HIS_KIN"/>
    <property type="match status" value="1"/>
</dbReference>
<evidence type="ECO:0000256" key="7">
    <source>
        <dbReference type="ARBA" id="ARBA00022741"/>
    </source>
</evidence>
<dbReference type="PANTHER" id="PTHR43395">
    <property type="entry name" value="SENSOR HISTIDINE KINASE CHEA"/>
    <property type="match status" value="1"/>
</dbReference>
<evidence type="ECO:0000259" key="15">
    <source>
        <dbReference type="PROSITE" id="PS50851"/>
    </source>
</evidence>
<dbReference type="Proteomes" id="UP000429958">
    <property type="component" value="Unassembled WGS sequence"/>
</dbReference>
<dbReference type="InterPro" id="IPR008207">
    <property type="entry name" value="Sig_transdc_His_kin_Hpt_dom"/>
</dbReference>
<keyword evidence="5 12" id="KW-0597">Phosphoprotein</keyword>
<evidence type="ECO:0000259" key="14">
    <source>
        <dbReference type="PROSITE" id="PS50109"/>
    </source>
</evidence>
<dbReference type="Gene3D" id="1.10.287.560">
    <property type="entry name" value="Histidine kinase CheA-like, homodimeric domain"/>
    <property type="match status" value="1"/>
</dbReference>
<dbReference type="Gene3D" id="2.30.30.40">
    <property type="entry name" value="SH3 Domains"/>
    <property type="match status" value="1"/>
</dbReference>
<evidence type="ECO:0000256" key="4">
    <source>
        <dbReference type="ARBA" id="ARBA00022500"/>
    </source>
</evidence>
<dbReference type="EC" id="2.7.13.3" evidence="2"/>
<organism evidence="17 18">
    <name type="scientific">Clostridium porci</name>
    <dbReference type="NCBI Taxonomy" id="2605778"/>
    <lineage>
        <taxon>Bacteria</taxon>
        <taxon>Bacillati</taxon>
        <taxon>Bacillota</taxon>
        <taxon>Clostridia</taxon>
        <taxon>Eubacteriales</taxon>
        <taxon>Clostridiaceae</taxon>
        <taxon>Clostridium</taxon>
    </lineage>
</organism>
<dbReference type="InterPro" id="IPR037006">
    <property type="entry name" value="CheA-like_homodim_sf"/>
</dbReference>
<comment type="catalytic activity">
    <reaction evidence="1">
        <text>ATP + protein L-histidine = ADP + protein N-phospho-L-histidine.</text>
        <dbReference type="EC" id="2.7.13.3"/>
    </reaction>
</comment>
<dbReference type="Pfam" id="PF02895">
    <property type="entry name" value="H-kinase_dim"/>
    <property type="match status" value="1"/>
</dbReference>
<gene>
    <name evidence="17" type="ORF">FYJ39_12285</name>
</gene>
<feature type="region of interest" description="Disordered" evidence="13">
    <location>
        <begin position="138"/>
        <end position="176"/>
    </location>
</feature>
<dbReference type="SUPFAM" id="SSF55874">
    <property type="entry name" value="ATPase domain of HSP90 chaperone/DNA topoisomerase II/histidine kinase"/>
    <property type="match status" value="1"/>
</dbReference>
<dbReference type="PROSITE" id="PS50894">
    <property type="entry name" value="HPT"/>
    <property type="match status" value="1"/>
</dbReference>
<dbReference type="GO" id="GO:0005737">
    <property type="term" value="C:cytoplasm"/>
    <property type="evidence" value="ECO:0007669"/>
    <property type="project" value="InterPro"/>
</dbReference>
<dbReference type="GO" id="GO:0000155">
    <property type="term" value="F:phosphorelay sensor kinase activity"/>
    <property type="evidence" value="ECO:0007669"/>
    <property type="project" value="InterPro"/>
</dbReference>
<dbReference type="SUPFAM" id="SSF50341">
    <property type="entry name" value="CheW-like"/>
    <property type="match status" value="1"/>
</dbReference>
<feature type="region of interest" description="Disordered" evidence="13">
    <location>
        <begin position="268"/>
        <end position="313"/>
    </location>
</feature>
<keyword evidence="7" id="KW-0547">Nucleotide-binding</keyword>
<evidence type="ECO:0000256" key="11">
    <source>
        <dbReference type="ARBA" id="ARBA00035100"/>
    </source>
</evidence>
<dbReference type="Gene3D" id="3.30.565.10">
    <property type="entry name" value="Histidine kinase-like ATPase, C-terminal domain"/>
    <property type="match status" value="1"/>
</dbReference>
<dbReference type="CDD" id="cd00088">
    <property type="entry name" value="HPT"/>
    <property type="match status" value="1"/>
</dbReference>
<dbReference type="InterPro" id="IPR036097">
    <property type="entry name" value="HisK_dim/P_sf"/>
</dbReference>
<dbReference type="InterPro" id="IPR036641">
    <property type="entry name" value="HPT_dom_sf"/>
</dbReference>
<dbReference type="InterPro" id="IPR002545">
    <property type="entry name" value="CheW-lke_dom"/>
</dbReference>
<evidence type="ECO:0000256" key="6">
    <source>
        <dbReference type="ARBA" id="ARBA00022679"/>
    </source>
</evidence>
<dbReference type="CDD" id="cd16916">
    <property type="entry name" value="HATPase_CheA-like"/>
    <property type="match status" value="1"/>
</dbReference>
<evidence type="ECO:0000256" key="1">
    <source>
        <dbReference type="ARBA" id="ARBA00000085"/>
    </source>
</evidence>
<dbReference type="FunFam" id="3.30.565.10:FF:000016">
    <property type="entry name" value="Chemotaxis protein CheA, putative"/>
    <property type="match status" value="1"/>
</dbReference>
<dbReference type="EMBL" id="VUMD01000010">
    <property type="protein sequence ID" value="MSS37331.1"/>
    <property type="molecule type" value="Genomic_DNA"/>
</dbReference>
<evidence type="ECO:0000313" key="17">
    <source>
        <dbReference type="EMBL" id="MSS37331.1"/>
    </source>
</evidence>
<dbReference type="RefSeq" id="WP_154472761.1">
    <property type="nucleotide sequence ID" value="NZ_DBEWUL010000125.1"/>
</dbReference>
<dbReference type="InterPro" id="IPR003594">
    <property type="entry name" value="HATPase_dom"/>
</dbReference>
<dbReference type="SUPFAM" id="SSF47384">
    <property type="entry name" value="Homodimeric domain of signal transducing histidine kinase"/>
    <property type="match status" value="1"/>
</dbReference>
<feature type="domain" description="CheW-like" evidence="15">
    <location>
        <begin position="575"/>
        <end position="714"/>
    </location>
</feature>
<evidence type="ECO:0000256" key="5">
    <source>
        <dbReference type="ARBA" id="ARBA00022553"/>
    </source>
</evidence>
<dbReference type="SMART" id="SM01231">
    <property type="entry name" value="H-kinase_dim"/>
    <property type="match status" value="1"/>
</dbReference>
<evidence type="ECO:0000256" key="8">
    <source>
        <dbReference type="ARBA" id="ARBA00022777"/>
    </source>
</evidence>
<dbReference type="InterPro" id="IPR004358">
    <property type="entry name" value="Sig_transdc_His_kin-like_C"/>
</dbReference>
<feature type="domain" description="HPt" evidence="16">
    <location>
        <begin position="1"/>
        <end position="111"/>
    </location>
</feature>
<keyword evidence="10" id="KW-0902">Two-component regulatory system</keyword>
<keyword evidence="9" id="KW-0067">ATP-binding</keyword>
<reference evidence="17 18" key="1">
    <citation type="submission" date="2019-08" db="EMBL/GenBank/DDBJ databases">
        <title>In-depth cultivation of the pig gut microbiome towards novel bacterial diversity and tailored functional studies.</title>
        <authorList>
            <person name="Wylensek D."/>
            <person name="Hitch T.C.A."/>
            <person name="Clavel T."/>
        </authorList>
    </citation>
    <scope>NUCLEOTIDE SEQUENCE [LARGE SCALE GENOMIC DNA]</scope>
    <source>
        <strain evidence="17 18">WCA-389-WT-23D1</strain>
    </source>
</reference>
<comment type="caution">
    <text evidence="17">The sequence shown here is derived from an EMBL/GenBank/DDBJ whole genome shotgun (WGS) entry which is preliminary data.</text>
</comment>
<name>A0A7X2TDW3_9CLOT</name>
<dbReference type="GO" id="GO:0005524">
    <property type="term" value="F:ATP binding"/>
    <property type="evidence" value="ECO:0007669"/>
    <property type="project" value="UniProtKB-KW"/>
</dbReference>
<dbReference type="Pfam" id="PF01584">
    <property type="entry name" value="CheW"/>
    <property type="match status" value="1"/>
</dbReference>
<sequence length="716" mass="79378">MDNGMDSMLDTYLYETNSLLDQLDELLVNDEKLGDFSQDDVNEIFRIMHTIKGSSAMMEFGSLSSIAHHVEDLFFYIRDKGIESLDSQHKKELFNLMFRSEDCLRGEVEKVESGKPLLENVDAFTAEINAFLKKISGAEGSSSDGSFTGSTAGNAGPKGSEEDGSADIPVRSGDDTVPDDKDALCFLHVFLEDGIGMENLRAFMIITSLRDCDVSFRHYPPDLDSNPGTCSKIVDNGFYLAFDSEEMEKRAEDILKSQNHIHSYERVNCQKVPSKKPKAPSTVPFRAETDRPQSAAKTPVSEPPSNNSTEGLKNYAPVKQNLISVNLMKLDSLMDIVGEIVITESMVTSSPELRHLSRDSFDNFMKSARQLRKLTDDLQDIAMSLRMVPVSGVFQKMNRIVRDMKQKLDKDVRLTIVGEDTEVDKTIVDSIQDPIMHIVRNSMDHGIEDTEEERVAAGKSRQGEIILSATHTSSEVVIEVTDDGRGMDPDKLLAKARERGILTKPESEYTRKEALGLIMAPGFSTNQTVTEYSGRGVGMDVVRKNVESVGGVVSLSSELGKGTTVTMKIPLTLAIMDGMKVTVGSSIFTIPIANIRQSFKVSADQIIHDEDDSEMVERMGNFYPIVRLHQFYNIDTEVTELDKGILMWVEASDRSFCLFVDDLIGEQQVVVKPLPVYLNCFELKNYGITGCTILGNGNISLILDIMSLHGAAVENI</sequence>
<dbReference type="Gene3D" id="1.20.120.160">
    <property type="entry name" value="HPT domain"/>
    <property type="match status" value="1"/>
</dbReference>
<evidence type="ECO:0000256" key="3">
    <source>
        <dbReference type="ARBA" id="ARBA00021495"/>
    </source>
</evidence>